<dbReference type="PROSITE" id="PS50195">
    <property type="entry name" value="PX"/>
    <property type="match status" value="1"/>
</dbReference>
<dbReference type="InterPro" id="IPR001683">
    <property type="entry name" value="PX_dom"/>
</dbReference>
<comment type="subcellular location">
    <subcellularLocation>
        <location evidence="3">Cytoplasm</location>
    </subcellularLocation>
    <subcellularLocation>
        <location evidence="2">Membrane</location>
        <topology evidence="2">Peripheral membrane protein</topology>
        <orientation evidence="2">Cytoplasmic side</orientation>
    </subcellularLocation>
</comment>
<dbReference type="EMBL" id="MCOG01000013">
    <property type="protein sequence ID" value="ORY80168.1"/>
    <property type="molecule type" value="Genomic_DNA"/>
</dbReference>
<evidence type="ECO:0000256" key="4">
    <source>
        <dbReference type="ARBA" id="ARBA00010883"/>
    </source>
</evidence>
<dbReference type="AlphaFoldDB" id="A0A1Y2F8D7"/>
<gene>
    <name evidence="12" type="ORF">LY90DRAFT_664612</name>
</gene>
<comment type="similarity">
    <text evidence="4">Belongs to the sorting nexin family.</text>
</comment>
<dbReference type="SUPFAM" id="SSF64268">
    <property type="entry name" value="PX domain"/>
    <property type="match status" value="1"/>
</dbReference>
<feature type="region of interest" description="Disordered" evidence="10">
    <location>
        <begin position="97"/>
        <end position="120"/>
    </location>
</feature>
<dbReference type="Gene3D" id="1.20.1270.60">
    <property type="entry name" value="Arfaptin homology (AH) domain/BAR domain"/>
    <property type="match status" value="1"/>
</dbReference>
<name>A0A1Y2F8D7_9FUNG</name>
<dbReference type="InterPro" id="IPR027267">
    <property type="entry name" value="AH/BAR_dom_sf"/>
</dbReference>
<feature type="domain" description="PX" evidence="11">
    <location>
        <begin position="198"/>
        <end position="312"/>
    </location>
</feature>
<comment type="function">
    <text evidence="1">Required for vacuolar protein sorting.</text>
</comment>
<keyword evidence="13" id="KW-1185">Reference proteome</keyword>
<comment type="caution">
    <text evidence="12">The sequence shown here is derived from an EMBL/GenBank/DDBJ whole genome shotgun (WGS) entry which is preliminary data.</text>
</comment>
<dbReference type="GO" id="GO:0032266">
    <property type="term" value="F:phosphatidylinositol-3-phosphate binding"/>
    <property type="evidence" value="ECO:0007669"/>
    <property type="project" value="TreeGrafter"/>
</dbReference>
<evidence type="ECO:0000256" key="9">
    <source>
        <dbReference type="ARBA" id="ARBA00023136"/>
    </source>
</evidence>
<dbReference type="GO" id="GO:0005768">
    <property type="term" value="C:endosome"/>
    <property type="evidence" value="ECO:0007669"/>
    <property type="project" value="TreeGrafter"/>
</dbReference>
<evidence type="ECO:0000256" key="6">
    <source>
        <dbReference type="ARBA" id="ARBA00022448"/>
    </source>
</evidence>
<protein>
    <recommendedName>
        <fullName evidence="5">Sorting nexin MVP1</fullName>
    </recommendedName>
</protein>
<accession>A0A1Y2F8D7</accession>
<evidence type="ECO:0000256" key="8">
    <source>
        <dbReference type="ARBA" id="ARBA00022927"/>
    </source>
</evidence>
<dbReference type="GO" id="GO:0016020">
    <property type="term" value="C:membrane"/>
    <property type="evidence" value="ECO:0007669"/>
    <property type="project" value="UniProtKB-SubCell"/>
</dbReference>
<keyword evidence="8" id="KW-0653">Protein transport</keyword>
<evidence type="ECO:0000259" key="11">
    <source>
        <dbReference type="PROSITE" id="PS50195"/>
    </source>
</evidence>
<dbReference type="Proteomes" id="UP000193920">
    <property type="component" value="Unassembled WGS sequence"/>
</dbReference>
<proteinExistence type="inferred from homology"/>
<dbReference type="InterPro" id="IPR028662">
    <property type="entry name" value="SNX8/Mvp1"/>
</dbReference>
<dbReference type="PANTHER" id="PTHR47554">
    <property type="entry name" value="SORTING NEXIN MVP1"/>
    <property type="match status" value="1"/>
</dbReference>
<dbReference type="Gene3D" id="3.30.1520.10">
    <property type="entry name" value="Phox-like domain"/>
    <property type="match status" value="1"/>
</dbReference>
<dbReference type="GO" id="GO:0005829">
    <property type="term" value="C:cytosol"/>
    <property type="evidence" value="ECO:0007669"/>
    <property type="project" value="GOC"/>
</dbReference>
<evidence type="ECO:0000256" key="3">
    <source>
        <dbReference type="ARBA" id="ARBA00004496"/>
    </source>
</evidence>
<feature type="compositionally biased region" description="Basic and acidic residues" evidence="10">
    <location>
        <begin position="107"/>
        <end position="120"/>
    </location>
</feature>
<dbReference type="InterPro" id="IPR036871">
    <property type="entry name" value="PX_dom_sf"/>
</dbReference>
<sequence>MDEEDNPFKIDRPNIVPLVPDLNSSILSAEREKSNIISNPWETSDGEDILKSINDIKKNNKPSSPPIKDSVNPKLKDNNNFDKITSSSNFRVNDPWAAPLVSNSSNDTEKNKNDIDKNNNDIDYNKFASLNINTDDLDAENSEDNKIDIKNKSNIKNSKMRASQTSNISQFSVNSPINYTDNSQSFIPTTNFLNSSEESDVITVRISPEKSGIVFKHVNYLIHSKFHKLASTRRYSDFLWLYEILCKRYQFRIMISLPPKHMGTNMIPSSNDLAFLEKRRRGLSRFMNYIGNHPVMKNDEFFKKFLNKDVNISQLRKSNNNIEVTEEFDDTFLTPEQRNMIPNDFEKKLQNLRSGLNFLIEQYQALFVSMETISKNIESSSNEFTNIGYSLGQMSEFKDFLGLDSNNFKLLYNGYAHLADGFQKISSILHENFQNTLNGIVDNLQTQKEILDGFNNLLQVRDYMINKINNNLEQIIKRISINTKKLIDTPVKDKEKERLEFQVTQDQKDQSSLEKKIEFIKYCIFSEATFLESQKMKIADMYSEYIQFQVRITSTLHDQWKSLSLTASNLPLGTF</sequence>
<dbReference type="STRING" id="1754190.A0A1Y2F8D7"/>
<organism evidence="12 13">
    <name type="scientific">Neocallimastix californiae</name>
    <dbReference type="NCBI Taxonomy" id="1754190"/>
    <lineage>
        <taxon>Eukaryota</taxon>
        <taxon>Fungi</taxon>
        <taxon>Fungi incertae sedis</taxon>
        <taxon>Chytridiomycota</taxon>
        <taxon>Chytridiomycota incertae sedis</taxon>
        <taxon>Neocallimastigomycetes</taxon>
        <taxon>Neocallimastigales</taxon>
        <taxon>Neocallimastigaceae</taxon>
        <taxon>Neocallimastix</taxon>
    </lineage>
</organism>
<evidence type="ECO:0000256" key="5">
    <source>
        <dbReference type="ARBA" id="ARBA00014268"/>
    </source>
</evidence>
<keyword evidence="6" id="KW-0813">Transport</keyword>
<dbReference type="GO" id="GO:0006623">
    <property type="term" value="P:protein targeting to vacuole"/>
    <property type="evidence" value="ECO:0007669"/>
    <property type="project" value="TreeGrafter"/>
</dbReference>
<keyword evidence="7" id="KW-0963">Cytoplasm</keyword>
<dbReference type="OrthoDB" id="10064318at2759"/>
<dbReference type="InterPro" id="IPR045734">
    <property type="entry name" value="Snx8_BAR_dom"/>
</dbReference>
<feature type="region of interest" description="Disordered" evidence="10">
    <location>
        <begin position="56"/>
        <end position="79"/>
    </location>
</feature>
<dbReference type="Pfam" id="PF00787">
    <property type="entry name" value="PX"/>
    <property type="match status" value="1"/>
</dbReference>
<reference evidence="12 13" key="1">
    <citation type="submission" date="2016-08" db="EMBL/GenBank/DDBJ databases">
        <title>A Parts List for Fungal Cellulosomes Revealed by Comparative Genomics.</title>
        <authorList>
            <consortium name="DOE Joint Genome Institute"/>
            <person name="Haitjema C.H."/>
            <person name="Gilmore S.P."/>
            <person name="Henske J.K."/>
            <person name="Solomon K.V."/>
            <person name="De Groot R."/>
            <person name="Kuo A."/>
            <person name="Mondo S.J."/>
            <person name="Salamov A.A."/>
            <person name="Labutti K."/>
            <person name="Zhao Z."/>
            <person name="Chiniquy J."/>
            <person name="Barry K."/>
            <person name="Brewer H.M."/>
            <person name="Purvine S.O."/>
            <person name="Wright A.T."/>
            <person name="Boxma B."/>
            <person name="Van Alen T."/>
            <person name="Hackstein J.H."/>
            <person name="Baker S.E."/>
            <person name="Grigoriev I.V."/>
            <person name="O'Malley M.A."/>
        </authorList>
    </citation>
    <scope>NUCLEOTIDE SEQUENCE [LARGE SCALE GENOMIC DNA]</scope>
    <source>
        <strain evidence="12 13">G1</strain>
    </source>
</reference>
<keyword evidence="9" id="KW-0472">Membrane</keyword>
<evidence type="ECO:0000313" key="12">
    <source>
        <dbReference type="EMBL" id="ORY80168.1"/>
    </source>
</evidence>
<evidence type="ECO:0000256" key="1">
    <source>
        <dbReference type="ARBA" id="ARBA00002474"/>
    </source>
</evidence>
<dbReference type="GO" id="GO:0042147">
    <property type="term" value="P:retrograde transport, endosome to Golgi"/>
    <property type="evidence" value="ECO:0007669"/>
    <property type="project" value="InterPro"/>
</dbReference>
<dbReference type="PANTHER" id="PTHR47554:SF1">
    <property type="entry name" value="SORTING NEXIN MVP1"/>
    <property type="match status" value="1"/>
</dbReference>
<dbReference type="SMART" id="SM00312">
    <property type="entry name" value="PX"/>
    <property type="match status" value="1"/>
</dbReference>
<dbReference type="Pfam" id="PF19566">
    <property type="entry name" value="Snx8_BAR_dom"/>
    <property type="match status" value="1"/>
</dbReference>
<evidence type="ECO:0000313" key="13">
    <source>
        <dbReference type="Proteomes" id="UP000193920"/>
    </source>
</evidence>
<evidence type="ECO:0000256" key="2">
    <source>
        <dbReference type="ARBA" id="ARBA00004287"/>
    </source>
</evidence>
<evidence type="ECO:0000256" key="10">
    <source>
        <dbReference type="SAM" id="MobiDB-lite"/>
    </source>
</evidence>
<evidence type="ECO:0000256" key="7">
    <source>
        <dbReference type="ARBA" id="ARBA00022490"/>
    </source>
</evidence>